<protein>
    <submittedName>
        <fullName evidence="5">Leucine Rich Repeat</fullName>
    </submittedName>
</protein>
<keyword evidence="4" id="KW-0472">Membrane</keyword>
<dbReference type="OrthoDB" id="205182at2759"/>
<evidence type="ECO:0000313" key="5">
    <source>
        <dbReference type="EMBL" id="CAB9513970.1"/>
    </source>
</evidence>
<dbReference type="PANTHER" id="PTHR48064:SF6">
    <property type="entry name" value="RECEPTOR-LIKE PROTEIN KINASE 2"/>
    <property type="match status" value="1"/>
</dbReference>
<evidence type="ECO:0000256" key="3">
    <source>
        <dbReference type="SAM" id="MobiDB-lite"/>
    </source>
</evidence>
<proteinExistence type="predicted"/>
<dbReference type="InterPro" id="IPR053038">
    <property type="entry name" value="RLP_Defense"/>
</dbReference>
<dbReference type="InterPro" id="IPR001611">
    <property type="entry name" value="Leu-rich_rpt"/>
</dbReference>
<keyword evidence="4" id="KW-0812">Transmembrane</keyword>
<dbReference type="AlphaFoldDB" id="A0A9N8HIY8"/>
<keyword evidence="2" id="KW-0677">Repeat</keyword>
<dbReference type="Gene3D" id="3.80.10.10">
    <property type="entry name" value="Ribonuclease Inhibitor"/>
    <property type="match status" value="4"/>
</dbReference>
<evidence type="ECO:0000256" key="2">
    <source>
        <dbReference type="ARBA" id="ARBA00022737"/>
    </source>
</evidence>
<dbReference type="SUPFAM" id="SSF52058">
    <property type="entry name" value="L domain-like"/>
    <property type="match status" value="1"/>
</dbReference>
<feature type="region of interest" description="Disordered" evidence="3">
    <location>
        <begin position="162"/>
        <end position="226"/>
    </location>
</feature>
<feature type="transmembrane region" description="Helical" evidence="4">
    <location>
        <begin position="262"/>
        <end position="284"/>
    </location>
</feature>
<gene>
    <name evidence="5" type="ORF">SEMRO_624_G177330.1</name>
</gene>
<dbReference type="EMBL" id="CAICTM010000623">
    <property type="protein sequence ID" value="CAB9513970.1"/>
    <property type="molecule type" value="Genomic_DNA"/>
</dbReference>
<dbReference type="Proteomes" id="UP001153069">
    <property type="component" value="Unassembled WGS sequence"/>
</dbReference>
<sequence>MDQKADETSTNEEDETILHIVERISHDTYSDVELAKLSRLESDHVSLTDTVSPLQEASQNLSGSVPPPSSDPYVHSDGQNQDDKTSSTSAESASVDAAAQMMLKDRFIVDQVDKAASTSAELTSVDAAAQMMLKDQLIVGEAAMYQKDRLVCAGINQAMNQRDSRNLGENRPDVLSSTAQNQEEPDLAHPGAYAVAPGGSGGTGTEMEEGLDALIPPEPAPVSLEDGLPVANQVSDNLDLPVADLDPGQDNSRRAERKKQSLWLPALLYGSCVAALVIVVALLVNSGRNNEDTNSSVSDSPTYSPLPPENAQNLSDVELLVLEALSNHTLEALEDPISPQSLAYEWILEDLEENNYTHTSRIRQRYALATLFYATGGHDWYENENWLNQSVHECFWFSQECMREEDCTPCEIPSNSLNSSNQAVHMEYEPYQHILLYSNALQGTLPLELFWLTNLKTIYLLQNTDLAGTISSHIGRLRQLEVFRVQVTMISGTIPTELGLLSDSLSQIFATNAQLEGTFPSELGMLQKLEKISTDGNMLTGTLPEELGDATSLDSLVFIANSLSGTIPESIWHLPLGILALGLNQLSGTIPTEIGLMSNLTYLSLSYNGFSGEIPSQIGLLTDVINVNLYVSSFTGTIPTEIGQLSSADYLGFSFCAFTGTIPTEVGLLTDLSLLWMDGNSLTGSIPSEIGQNVNLEGLSLGNSNLTGTLPSELANAPLTMLFLENSLLSGSLPEGLSPDLFHLSLSNSSFLTGTIPKNLTSLDYLLVEGTMLSGILPEYVCGNDVLALGFDCSPLLCGCSCLCANETNSSAVSMAMGENNETISTTVGA</sequence>
<accession>A0A9N8HIY8</accession>
<dbReference type="PANTHER" id="PTHR48064">
    <property type="entry name" value="OS01G0750400 PROTEIN"/>
    <property type="match status" value="1"/>
</dbReference>
<evidence type="ECO:0000313" key="6">
    <source>
        <dbReference type="Proteomes" id="UP001153069"/>
    </source>
</evidence>
<feature type="compositionally biased region" description="Polar residues" evidence="3">
    <location>
        <begin position="51"/>
        <end position="63"/>
    </location>
</feature>
<feature type="region of interest" description="Disordered" evidence="3">
    <location>
        <begin position="289"/>
        <end position="309"/>
    </location>
</feature>
<feature type="region of interest" description="Disordered" evidence="3">
    <location>
        <begin position="51"/>
        <end position="93"/>
    </location>
</feature>
<name>A0A9N8HIY8_9STRA</name>
<dbReference type="FunFam" id="3.80.10.10:FF:000041">
    <property type="entry name" value="LRR receptor-like serine/threonine-protein kinase ERECTA"/>
    <property type="match status" value="1"/>
</dbReference>
<keyword evidence="4" id="KW-1133">Transmembrane helix</keyword>
<evidence type="ECO:0000256" key="4">
    <source>
        <dbReference type="SAM" id="Phobius"/>
    </source>
</evidence>
<dbReference type="InterPro" id="IPR032675">
    <property type="entry name" value="LRR_dom_sf"/>
</dbReference>
<comment type="caution">
    <text evidence="5">The sequence shown here is derived from an EMBL/GenBank/DDBJ whole genome shotgun (WGS) entry which is preliminary data.</text>
</comment>
<feature type="compositionally biased region" description="Polar residues" evidence="3">
    <location>
        <begin position="289"/>
        <end position="303"/>
    </location>
</feature>
<organism evidence="5 6">
    <name type="scientific">Seminavis robusta</name>
    <dbReference type="NCBI Taxonomy" id="568900"/>
    <lineage>
        <taxon>Eukaryota</taxon>
        <taxon>Sar</taxon>
        <taxon>Stramenopiles</taxon>
        <taxon>Ochrophyta</taxon>
        <taxon>Bacillariophyta</taxon>
        <taxon>Bacillariophyceae</taxon>
        <taxon>Bacillariophycidae</taxon>
        <taxon>Naviculales</taxon>
        <taxon>Naviculaceae</taxon>
        <taxon>Seminavis</taxon>
    </lineage>
</organism>
<dbReference type="Pfam" id="PF00560">
    <property type="entry name" value="LRR_1"/>
    <property type="match status" value="1"/>
</dbReference>
<evidence type="ECO:0000256" key="1">
    <source>
        <dbReference type="ARBA" id="ARBA00022614"/>
    </source>
</evidence>
<keyword evidence="1" id="KW-0433">Leucine-rich repeat</keyword>
<feature type="compositionally biased region" description="Basic and acidic residues" evidence="3">
    <location>
        <begin position="162"/>
        <end position="172"/>
    </location>
</feature>
<keyword evidence="6" id="KW-1185">Reference proteome</keyword>
<reference evidence="5" key="1">
    <citation type="submission" date="2020-06" db="EMBL/GenBank/DDBJ databases">
        <authorList>
            <consortium name="Plant Systems Biology data submission"/>
        </authorList>
    </citation>
    <scope>NUCLEOTIDE SEQUENCE</scope>
    <source>
        <strain evidence="5">D6</strain>
    </source>
</reference>